<comment type="caution">
    <text evidence="4">The sequence shown here is derived from an EMBL/GenBank/DDBJ whole genome shotgun (WGS) entry which is preliminary data.</text>
</comment>
<dbReference type="EMBL" id="JABXXO010000007">
    <property type="protein sequence ID" value="KAF7773462.1"/>
    <property type="molecule type" value="Genomic_DNA"/>
</dbReference>
<dbReference type="PANTHER" id="PTHR10039:SF15">
    <property type="entry name" value="NACHT DOMAIN-CONTAINING PROTEIN"/>
    <property type="match status" value="1"/>
</dbReference>
<proteinExistence type="predicted"/>
<dbReference type="AlphaFoldDB" id="A0A8H7F218"/>
<dbReference type="InterPro" id="IPR007111">
    <property type="entry name" value="NACHT_NTPase"/>
</dbReference>
<sequence>MSHDSSAARPSSPRYIPSSSSSSLTPTPSRHLPLPPAPLSGHGPERSSSDNYLSPAHAYYPYAMNSVTDSKSKPIYAMPSTSTHQLDHSTHQVYSFPHPPTPLAQVPFFQRPYHPTSATNTQDPALIHPPNIAQHSVTIHRPDSTYQNYAIHQRQHQFHTTQSGQVVPRQGQTYYGNGMFKNPRDFCVMNSTFIDNSNTLDNFMNEFLQHTIIGAEFDSSDRHPPPRCHPGTRRAIIERYKNFIVQCEGKGKMRWVVGGAGVGKSAIMQIVAEEIPADASVFFSVNGRNNGTKLFITIAYQLAVKYDPYRRFIQSEINRDPSLLRKSLPTQFQKFIIDPFIHYHRFSDSQRFLIIIDGLDECDNPTTQRDILGLISYFCIKYPTSSIVWIVASRPEPHITSFFDDASVTPAYTKEEIEIDSDEAYEEVQQYLRDELNKIKLASPTLKHKREWPPELEFTKIATASGGLFAYASTIVRYIGDPHYRDPVAQLGRVLEDINDDPKDGVPRSDHPLARLDALYQRILSNIPADAMINTRKLLLVYLVDWWNNEDFHQACNRVGLSETAAYGAVSHLHAIVKVPTRDKADEEDLEFLHKSFPDFLFDFKRSRFSHNLRDEAEQFLAQTSIRIVEQVEVPDDLDSMDGGEGAKCNSYGCLKDGPGFCDNIALSWPGDGRYEMSDDWLKLKMYRDSMEVLGRFFPTYRLYSAFDEFRPGLEELGKLNQVPLRALNYATIRGWIDIRFISPAGIGKDAKHSDPWNASCTHEKENVDGLHGWKTFFFWCLDTPGDEVPYTDIPRFNTKAGEDFDWEATYPIDTEMFKCLYCSRRLARQFSNNADQLVTIFVDSTEMCYVEFELVDPDDD</sequence>
<organism evidence="4 5">
    <name type="scientific">Agaricus bisporus var. burnettii</name>
    <dbReference type="NCBI Taxonomy" id="192524"/>
    <lineage>
        <taxon>Eukaryota</taxon>
        <taxon>Fungi</taxon>
        <taxon>Dikarya</taxon>
        <taxon>Basidiomycota</taxon>
        <taxon>Agaricomycotina</taxon>
        <taxon>Agaricomycetes</taxon>
        <taxon>Agaricomycetidae</taxon>
        <taxon>Agaricales</taxon>
        <taxon>Agaricineae</taxon>
        <taxon>Agaricaceae</taxon>
        <taxon>Agaricus</taxon>
    </lineage>
</organism>
<protein>
    <recommendedName>
        <fullName evidence="3">NACHT domain-containing protein</fullName>
    </recommendedName>
</protein>
<gene>
    <name evidence="4" type="ORF">Agabi119p4_5629</name>
</gene>
<evidence type="ECO:0000313" key="5">
    <source>
        <dbReference type="Proteomes" id="UP000629468"/>
    </source>
</evidence>
<dbReference type="PROSITE" id="PS50837">
    <property type="entry name" value="NACHT"/>
    <property type="match status" value="1"/>
</dbReference>
<evidence type="ECO:0000256" key="1">
    <source>
        <dbReference type="ARBA" id="ARBA00022737"/>
    </source>
</evidence>
<evidence type="ECO:0000313" key="4">
    <source>
        <dbReference type="EMBL" id="KAF7773462.1"/>
    </source>
</evidence>
<name>A0A8H7F218_AGABI</name>
<feature type="compositionally biased region" description="Low complexity" evidence="2">
    <location>
        <begin position="1"/>
        <end position="32"/>
    </location>
</feature>
<dbReference type="Pfam" id="PF24883">
    <property type="entry name" value="NPHP3_N"/>
    <property type="match status" value="1"/>
</dbReference>
<dbReference type="Proteomes" id="UP000629468">
    <property type="component" value="Unassembled WGS sequence"/>
</dbReference>
<reference evidence="4 5" key="1">
    <citation type="journal article" name="Sci. Rep.">
        <title>Telomere-to-telomere assembled and centromere annotated genomes of the two main subspecies of the button mushroom Agaricus bisporus reveal especially polymorphic chromosome ends.</title>
        <authorList>
            <person name="Sonnenberg A.S.M."/>
            <person name="Sedaghat-Telgerd N."/>
            <person name="Lavrijssen B."/>
            <person name="Ohm R.A."/>
            <person name="Hendrickx P.M."/>
            <person name="Scholtmeijer K."/>
            <person name="Baars J.J.P."/>
            <person name="van Peer A."/>
        </authorList>
    </citation>
    <scope>NUCLEOTIDE SEQUENCE [LARGE SCALE GENOMIC DNA]</scope>
    <source>
        <strain evidence="4 5">H119_p4</strain>
    </source>
</reference>
<dbReference type="PANTHER" id="PTHR10039">
    <property type="entry name" value="AMELOGENIN"/>
    <property type="match status" value="1"/>
</dbReference>
<evidence type="ECO:0000259" key="3">
    <source>
        <dbReference type="PROSITE" id="PS50837"/>
    </source>
</evidence>
<dbReference type="Gene3D" id="3.40.50.300">
    <property type="entry name" value="P-loop containing nucleotide triphosphate hydrolases"/>
    <property type="match status" value="1"/>
</dbReference>
<dbReference type="InterPro" id="IPR027417">
    <property type="entry name" value="P-loop_NTPase"/>
</dbReference>
<dbReference type="InterPro" id="IPR056884">
    <property type="entry name" value="NPHP3-like_N"/>
</dbReference>
<evidence type="ECO:0000256" key="2">
    <source>
        <dbReference type="SAM" id="MobiDB-lite"/>
    </source>
</evidence>
<feature type="domain" description="NACHT" evidence="3">
    <location>
        <begin position="252"/>
        <end position="395"/>
    </location>
</feature>
<accession>A0A8H7F218</accession>
<feature type="region of interest" description="Disordered" evidence="2">
    <location>
        <begin position="1"/>
        <end position="52"/>
    </location>
</feature>
<dbReference type="SUPFAM" id="SSF52540">
    <property type="entry name" value="P-loop containing nucleoside triphosphate hydrolases"/>
    <property type="match status" value="1"/>
</dbReference>
<keyword evidence="1" id="KW-0677">Repeat</keyword>